<evidence type="ECO:0000313" key="1">
    <source>
        <dbReference type="EMBL" id="KAJ4706008.1"/>
    </source>
</evidence>
<reference evidence="1 2" key="1">
    <citation type="journal article" date="2023" name="Science">
        <title>Complex scaffold remodeling in plant triterpene biosynthesis.</title>
        <authorList>
            <person name="De La Pena R."/>
            <person name="Hodgson H."/>
            <person name="Liu J.C."/>
            <person name="Stephenson M.J."/>
            <person name="Martin A.C."/>
            <person name="Owen C."/>
            <person name="Harkess A."/>
            <person name="Leebens-Mack J."/>
            <person name="Jimenez L.E."/>
            <person name="Osbourn A."/>
            <person name="Sattely E.S."/>
        </authorList>
    </citation>
    <scope>NUCLEOTIDE SEQUENCE [LARGE SCALE GENOMIC DNA]</scope>
    <source>
        <strain evidence="2">cv. JPN11</strain>
        <tissue evidence="1">Leaf</tissue>
    </source>
</reference>
<sequence length="322" mass="35886">MSWDGSASQSIISDGNLECASSFISGSPESSFFAGCLVGALSLTSLTDSSFGRKNLLLFSIVFRHEYSSSFNHILYQCLDLLGSQICHRILQWTNRDMHGRFIDRKGWNKMARSEEDNYFSAIKDSFGKRWALKRLLIVMVLSFSLGMMFYGAFNMYLAVTFNALMEFPSYLITFFFVEKANRRTCLLAFSVTSGICNVDSAIVDNEMKGIKIVLELGAYFCVCAAYNVLLIYSIELFPTCVRNTAATMVEQSQAFGAIFSPMLISASRGKESLSYGVFGVVLICCGFFVACLPETRGQTLRDTMDQQECKTQATQLAVMIS</sequence>
<accession>A0ACC1X4G7</accession>
<proteinExistence type="predicted"/>
<protein>
    <submittedName>
        <fullName evidence="1">Organic cation/carnitine transporter</fullName>
    </submittedName>
</protein>
<organism evidence="1 2">
    <name type="scientific">Melia azedarach</name>
    <name type="common">Chinaberry tree</name>
    <dbReference type="NCBI Taxonomy" id="155640"/>
    <lineage>
        <taxon>Eukaryota</taxon>
        <taxon>Viridiplantae</taxon>
        <taxon>Streptophyta</taxon>
        <taxon>Embryophyta</taxon>
        <taxon>Tracheophyta</taxon>
        <taxon>Spermatophyta</taxon>
        <taxon>Magnoliopsida</taxon>
        <taxon>eudicotyledons</taxon>
        <taxon>Gunneridae</taxon>
        <taxon>Pentapetalae</taxon>
        <taxon>rosids</taxon>
        <taxon>malvids</taxon>
        <taxon>Sapindales</taxon>
        <taxon>Meliaceae</taxon>
        <taxon>Melia</taxon>
    </lineage>
</organism>
<name>A0ACC1X4G7_MELAZ</name>
<keyword evidence="2" id="KW-1185">Reference proteome</keyword>
<dbReference type="Proteomes" id="UP001164539">
    <property type="component" value="Chromosome 11"/>
</dbReference>
<evidence type="ECO:0000313" key="2">
    <source>
        <dbReference type="Proteomes" id="UP001164539"/>
    </source>
</evidence>
<comment type="caution">
    <text evidence="1">The sequence shown here is derived from an EMBL/GenBank/DDBJ whole genome shotgun (WGS) entry which is preliminary data.</text>
</comment>
<gene>
    <name evidence="1" type="ORF">OWV82_019718</name>
</gene>
<dbReference type="EMBL" id="CM051404">
    <property type="protein sequence ID" value="KAJ4706008.1"/>
    <property type="molecule type" value="Genomic_DNA"/>
</dbReference>